<organism evidence="1 2">
    <name type="scientific">Penicillium frequentans</name>
    <dbReference type="NCBI Taxonomy" id="3151616"/>
    <lineage>
        <taxon>Eukaryota</taxon>
        <taxon>Fungi</taxon>
        <taxon>Dikarya</taxon>
        <taxon>Ascomycota</taxon>
        <taxon>Pezizomycotina</taxon>
        <taxon>Eurotiomycetes</taxon>
        <taxon>Eurotiomycetidae</taxon>
        <taxon>Eurotiales</taxon>
        <taxon>Aspergillaceae</taxon>
        <taxon>Penicillium</taxon>
    </lineage>
</organism>
<evidence type="ECO:0000313" key="2">
    <source>
        <dbReference type="Proteomes" id="UP001220324"/>
    </source>
</evidence>
<accession>A0AAD6CUG8</accession>
<dbReference type="EMBL" id="JAQIZZ010000006">
    <property type="protein sequence ID" value="KAJ5538695.1"/>
    <property type="molecule type" value="Genomic_DNA"/>
</dbReference>
<dbReference type="Proteomes" id="UP001220324">
    <property type="component" value="Unassembled WGS sequence"/>
</dbReference>
<reference evidence="1 2" key="1">
    <citation type="journal article" date="2023" name="IMA Fungus">
        <title>Comparative genomic study of the Penicillium genus elucidates a diverse pangenome and 15 lateral gene transfer events.</title>
        <authorList>
            <person name="Petersen C."/>
            <person name="Sorensen T."/>
            <person name="Nielsen M.R."/>
            <person name="Sondergaard T.E."/>
            <person name="Sorensen J.L."/>
            <person name="Fitzpatrick D.A."/>
            <person name="Frisvad J.C."/>
            <person name="Nielsen K.L."/>
        </authorList>
    </citation>
    <scope>NUCLEOTIDE SEQUENCE [LARGE SCALE GENOMIC DNA]</scope>
    <source>
        <strain evidence="1 2">IBT 35679</strain>
    </source>
</reference>
<dbReference type="AlphaFoldDB" id="A0AAD6CUG8"/>
<name>A0AAD6CUG8_9EURO</name>
<gene>
    <name evidence="1" type="ORF">N7494_008174</name>
</gene>
<proteinExistence type="predicted"/>
<comment type="caution">
    <text evidence="1">The sequence shown here is derived from an EMBL/GenBank/DDBJ whole genome shotgun (WGS) entry which is preliminary data.</text>
</comment>
<evidence type="ECO:0000313" key="1">
    <source>
        <dbReference type="EMBL" id="KAJ5538695.1"/>
    </source>
</evidence>
<keyword evidence="2" id="KW-1185">Reference proteome</keyword>
<sequence>MVFQVMLNRTTGQMGYTEILTFPSRQYADEFYNRCITIPVSKNEAKDPLTQIVRYSPQFWSFNSDTPFHQIITNGHLKDLRPTAMLIRISGYQKPAIYSGGVMSINVGDATADVEYRSGGAYYIRRKSTPHQYWFWEQGYQFVQLGDVRKSKFHITRHGSPTPASTEKPGDSRVLERKDFVIVTALGATENGVIGLQYSQLSAPSIISIASGRSASFATPFAFPFGSFYDGNLGMNWSFFPGSRIPYLTFRVDYAGEEWELVF</sequence>
<protein>
    <submittedName>
        <fullName evidence="1">Uncharacterized protein</fullName>
    </submittedName>
</protein>